<dbReference type="SUPFAM" id="SSF52047">
    <property type="entry name" value="RNI-like"/>
    <property type="match status" value="1"/>
</dbReference>
<dbReference type="AlphaFoldDB" id="A0AAY5JX18"/>
<dbReference type="SMART" id="SM00368">
    <property type="entry name" value="LRR_RI"/>
    <property type="match status" value="3"/>
</dbReference>
<dbReference type="PANTHER" id="PTHR45690:SF4">
    <property type="entry name" value="NACHT, LRR AND PYD DOMAINS-CONTAINING PROTEIN 10"/>
    <property type="match status" value="1"/>
</dbReference>
<dbReference type="GO" id="GO:0005737">
    <property type="term" value="C:cytoplasm"/>
    <property type="evidence" value="ECO:0007669"/>
    <property type="project" value="TreeGrafter"/>
</dbReference>
<dbReference type="PANTHER" id="PTHR45690">
    <property type="entry name" value="NACHT, LRR AND PYD DOMAINS-CONTAINING PROTEIN 12"/>
    <property type="match status" value="1"/>
</dbReference>
<dbReference type="InterPro" id="IPR001611">
    <property type="entry name" value="Leu-rich_rpt"/>
</dbReference>
<reference evidence="2" key="3">
    <citation type="submission" date="2025-09" db="UniProtKB">
        <authorList>
            <consortium name="Ensembl"/>
        </authorList>
    </citation>
    <scope>IDENTIFICATION</scope>
</reference>
<accession>A0AAY5JX18</accession>
<evidence type="ECO:0000256" key="1">
    <source>
        <dbReference type="SAM" id="MobiDB-lite"/>
    </source>
</evidence>
<dbReference type="GeneTree" id="ENSGT01150000286927"/>
<name>A0AAY5JX18_ESOLU</name>
<dbReference type="GO" id="GO:0050729">
    <property type="term" value="P:positive regulation of inflammatory response"/>
    <property type="evidence" value="ECO:0007669"/>
    <property type="project" value="TreeGrafter"/>
</dbReference>
<evidence type="ECO:0000313" key="2">
    <source>
        <dbReference type="Ensembl" id="ENSELUP00000080916.1"/>
    </source>
</evidence>
<protein>
    <submittedName>
        <fullName evidence="2">Uncharacterized protein</fullName>
    </submittedName>
</protein>
<organism evidence="2 3">
    <name type="scientific">Esox lucius</name>
    <name type="common">Northern pike</name>
    <dbReference type="NCBI Taxonomy" id="8010"/>
    <lineage>
        <taxon>Eukaryota</taxon>
        <taxon>Metazoa</taxon>
        <taxon>Chordata</taxon>
        <taxon>Craniata</taxon>
        <taxon>Vertebrata</taxon>
        <taxon>Euteleostomi</taxon>
        <taxon>Actinopterygii</taxon>
        <taxon>Neopterygii</taxon>
        <taxon>Teleostei</taxon>
        <taxon>Protacanthopterygii</taxon>
        <taxon>Esociformes</taxon>
        <taxon>Esocidae</taxon>
        <taxon>Esox</taxon>
    </lineage>
</organism>
<dbReference type="InterPro" id="IPR050637">
    <property type="entry name" value="NLRP_innate_immun_reg"/>
</dbReference>
<keyword evidence="3" id="KW-1185">Reference proteome</keyword>
<dbReference type="Proteomes" id="UP000265140">
    <property type="component" value="Chromosome 11"/>
</dbReference>
<feature type="compositionally biased region" description="Polar residues" evidence="1">
    <location>
        <begin position="76"/>
        <end position="91"/>
    </location>
</feature>
<feature type="region of interest" description="Disordered" evidence="1">
    <location>
        <begin position="66"/>
        <end position="91"/>
    </location>
</feature>
<sequence>MAARMDKKELMVKLKKLMLKQFQQLQRRLGRKTNDNSVKNMGVKDTVRFLMKNYGEKASDVLSQTLNHSKHKRKQSQICQGNDNENQTSTASAVENNDKQVMGVSCPSTVTHVGGALAENRVANGNSITAVNGSIVFNPTITGCSINGNVIINESKTISDQNKEDSHIVVDPGSNLKAFSDHRKRTENILRIKDKIKVQQKKSAPSWHISSLYQRSQKSLTSGMKKTSDEGFYRLAPALLSCTTALLNFCHITPLQCATVVSVLRSEFSRLTVLDLGHNNLGDAGVKHLCDCLGHPNCKVKSLNLSHNNVGNQGVEELCRVLTRPKLKLLILDLSCNDFGDSGLELLAYALHEGFSLQVLRLSGCSITLHG</sequence>
<evidence type="ECO:0000313" key="3">
    <source>
        <dbReference type="Proteomes" id="UP000265140"/>
    </source>
</evidence>
<dbReference type="Gene3D" id="3.80.10.10">
    <property type="entry name" value="Ribonuclease Inhibitor"/>
    <property type="match status" value="1"/>
</dbReference>
<dbReference type="Ensembl" id="ENSELUT00000099289.1">
    <property type="protein sequence ID" value="ENSELUP00000080916.1"/>
    <property type="gene ID" value="ENSELUG00000041950.1"/>
</dbReference>
<dbReference type="Pfam" id="PF13516">
    <property type="entry name" value="LRR_6"/>
    <property type="match status" value="3"/>
</dbReference>
<dbReference type="InterPro" id="IPR032675">
    <property type="entry name" value="LRR_dom_sf"/>
</dbReference>
<reference evidence="2 3" key="1">
    <citation type="submission" date="2020-02" db="EMBL/GenBank/DDBJ databases">
        <title>Esox lucius (northern pike) genome, fEsoLuc1, primary haplotype.</title>
        <authorList>
            <person name="Myers G."/>
            <person name="Karagic N."/>
            <person name="Meyer A."/>
            <person name="Pippel M."/>
            <person name="Reichard M."/>
            <person name="Winkler S."/>
            <person name="Tracey A."/>
            <person name="Sims Y."/>
            <person name="Howe K."/>
            <person name="Rhie A."/>
            <person name="Formenti G."/>
            <person name="Durbin R."/>
            <person name="Fedrigo O."/>
            <person name="Jarvis E.D."/>
        </authorList>
    </citation>
    <scope>NUCLEOTIDE SEQUENCE [LARGE SCALE GENOMIC DNA]</scope>
</reference>
<proteinExistence type="predicted"/>
<reference evidence="2" key="2">
    <citation type="submission" date="2025-08" db="UniProtKB">
        <authorList>
            <consortium name="Ensembl"/>
        </authorList>
    </citation>
    <scope>IDENTIFICATION</scope>
</reference>